<dbReference type="RefSeq" id="WP_184453294.1">
    <property type="nucleotide sequence ID" value="NZ_JACHMK010000001.1"/>
</dbReference>
<dbReference type="AlphaFoldDB" id="A0A923IY47"/>
<evidence type="ECO:0000313" key="2">
    <source>
        <dbReference type="Proteomes" id="UP000617426"/>
    </source>
</evidence>
<sequence>MKELPRRVSICASPRAVPATVHRARFDAIDVQREITEVVYEALRAKGLKGRGLEVQGAHLVGEVLGQLKSFAKGRLPEGRRGAFEPVVSQPDLWEIRVNGRRFGAFRLYHAEPEGGDPDIVVLRFHQKDAPGIPSESMSDVQNQVMADAQMVFESGLSQRWGHVDHCAACLES</sequence>
<comment type="caution">
    <text evidence="1">The sequence shown here is derived from an EMBL/GenBank/DDBJ whole genome shotgun (WGS) entry which is preliminary data.</text>
</comment>
<accession>A0A923IY47</accession>
<dbReference type="Proteomes" id="UP000617426">
    <property type="component" value="Unassembled WGS sequence"/>
</dbReference>
<evidence type="ECO:0000313" key="1">
    <source>
        <dbReference type="EMBL" id="MBB6335108.1"/>
    </source>
</evidence>
<keyword evidence="2" id="KW-1185">Reference proteome</keyword>
<proteinExistence type="predicted"/>
<reference evidence="1" key="1">
    <citation type="submission" date="2020-08" db="EMBL/GenBank/DDBJ databases">
        <title>Sequencing the genomes of 1000 actinobacteria strains.</title>
        <authorList>
            <person name="Klenk H.-P."/>
        </authorList>
    </citation>
    <scope>NUCLEOTIDE SEQUENCE</scope>
    <source>
        <strain evidence="1">DSM 10695</strain>
    </source>
</reference>
<organism evidence="1 2">
    <name type="scientific">Schaalia hyovaginalis</name>
    <dbReference type="NCBI Taxonomy" id="29316"/>
    <lineage>
        <taxon>Bacteria</taxon>
        <taxon>Bacillati</taxon>
        <taxon>Actinomycetota</taxon>
        <taxon>Actinomycetes</taxon>
        <taxon>Actinomycetales</taxon>
        <taxon>Actinomycetaceae</taxon>
        <taxon>Schaalia</taxon>
    </lineage>
</organism>
<protein>
    <submittedName>
        <fullName evidence="1">Uncharacterized protein</fullName>
    </submittedName>
</protein>
<dbReference type="EMBL" id="JACHMK010000001">
    <property type="protein sequence ID" value="MBB6335108.1"/>
    <property type="molecule type" value="Genomic_DNA"/>
</dbReference>
<name>A0A923IY47_9ACTO</name>
<gene>
    <name evidence="1" type="ORF">HD592_001673</name>
</gene>